<accession>A0A168LHN3</accession>
<organism evidence="1">
    <name type="scientific">Absidia glauca</name>
    <name type="common">Pin mould</name>
    <dbReference type="NCBI Taxonomy" id="4829"/>
    <lineage>
        <taxon>Eukaryota</taxon>
        <taxon>Fungi</taxon>
        <taxon>Fungi incertae sedis</taxon>
        <taxon>Mucoromycota</taxon>
        <taxon>Mucoromycotina</taxon>
        <taxon>Mucoromycetes</taxon>
        <taxon>Mucorales</taxon>
        <taxon>Cunninghamellaceae</taxon>
        <taxon>Absidia</taxon>
    </lineage>
</organism>
<dbReference type="EMBL" id="LT551286">
    <property type="protein sequence ID" value="SAL96807.1"/>
    <property type="molecule type" value="Genomic_DNA"/>
</dbReference>
<name>A0A168LHN3_ABSGL</name>
<sequence length="219" mass="23944">MAGKAHGPACSSPLAPHPTRNITCLCGSWGGFLPLSSHVRTKMARILLSNISPILLRLPPIPCSIKLSYLLTLNDAAASAKYVVQSHDPEAPNPPPLPPNGGHRVARVPSLPYPHRRYGPPPRYLLGQMGNLGICAVHILSRSLLCPFRHPRAIQLSPTPSSILDQKRFYTILSTIQWCIWKAYWNFVFGQQPVRPSAILKTVITNVSVLLSPASDKGD</sequence>
<evidence type="ECO:0000313" key="1">
    <source>
        <dbReference type="EMBL" id="SAL96807.1"/>
    </source>
</evidence>
<protein>
    <submittedName>
        <fullName evidence="1">Uncharacterized protein</fullName>
    </submittedName>
</protein>
<gene>
    <name evidence="1" type="primary">ABSGL_02234.1 scaffold 2873</name>
</gene>
<proteinExistence type="predicted"/>
<dbReference type="InParanoid" id="A0A168LHN3"/>
<evidence type="ECO:0000313" key="2">
    <source>
        <dbReference type="Proteomes" id="UP000078561"/>
    </source>
</evidence>
<keyword evidence="2" id="KW-1185">Reference proteome</keyword>
<dbReference type="AlphaFoldDB" id="A0A168LHN3"/>
<dbReference type="Proteomes" id="UP000078561">
    <property type="component" value="Unassembled WGS sequence"/>
</dbReference>
<reference evidence="1" key="1">
    <citation type="submission" date="2016-04" db="EMBL/GenBank/DDBJ databases">
        <authorList>
            <person name="Evans L.H."/>
            <person name="Alamgir A."/>
            <person name="Owens N."/>
            <person name="Weber N.D."/>
            <person name="Virtaneva K."/>
            <person name="Barbian K."/>
            <person name="Babar A."/>
            <person name="Rosenke K."/>
        </authorList>
    </citation>
    <scope>NUCLEOTIDE SEQUENCE [LARGE SCALE GENOMIC DNA]</scope>
    <source>
        <strain evidence="1">CBS 101.48</strain>
    </source>
</reference>